<proteinExistence type="inferred from homology"/>
<evidence type="ECO:0000313" key="6">
    <source>
        <dbReference type="EMBL" id="BDD09466.1"/>
    </source>
</evidence>
<keyword evidence="2" id="KW-0479">Metal-binding</keyword>
<dbReference type="Pfam" id="PF00884">
    <property type="entry name" value="Sulfatase"/>
    <property type="match status" value="1"/>
</dbReference>
<evidence type="ECO:0000256" key="3">
    <source>
        <dbReference type="ARBA" id="ARBA00022801"/>
    </source>
</evidence>
<dbReference type="GO" id="GO:0004065">
    <property type="term" value="F:arylsulfatase activity"/>
    <property type="evidence" value="ECO:0007669"/>
    <property type="project" value="TreeGrafter"/>
</dbReference>
<dbReference type="SUPFAM" id="SSF53649">
    <property type="entry name" value="Alkaline phosphatase-like"/>
    <property type="match status" value="1"/>
</dbReference>
<feature type="domain" description="Sulfatase N-terminal" evidence="5">
    <location>
        <begin position="44"/>
        <end position="373"/>
    </location>
</feature>
<evidence type="ECO:0000259" key="5">
    <source>
        <dbReference type="Pfam" id="PF00884"/>
    </source>
</evidence>
<comment type="similarity">
    <text evidence="1">Belongs to the sulfatase family.</text>
</comment>
<sequence length="514" mass="57653">MKRRDFIQGVGALGLGAAVTSCASGSGEKGESAKKTGKAGADSPNILFVFADQFRKQALGFMKEDPVKTPNLDEFAKQSVVFENAVSSCPLCTPFRASLLTGRFPMSTGLTTNCQPGLAIELHEDEVCLGDVWKENGYQTAYIGKWHLECPELNKDIAPESGAKAWDALTPEGKRRHGFDFWYAYNTHDVHFDPHYWTGDSKEMIEPKKWSVSHETDVALDYLAKRDKSKPFSMVLSWNPPHPPFIAPEQLKGEYDLEGVEVRPNAKGDGEANIKGKAARQSYFAAVQSCDENFGRIMEYLEAEGIADNTILVFTSDHGEMLGSHNRMGKCVWYEEASNIPLMIRWPKTLRPGKKEILFQTYDFMPSLLGLMGLDVPERCEGEDFSSAIKGETKETRKTALLHEFICRPEPLATIGQGMSPWVENTYKLAKQGISWKDLGYRGVRTKTHTFVAVRSADGCTLEFRLYDNVSDKYQTSPVISKRPDYPKMRELMPELKAWLEKSHDPFSLEPTEA</sequence>
<evidence type="ECO:0000256" key="2">
    <source>
        <dbReference type="ARBA" id="ARBA00022723"/>
    </source>
</evidence>
<dbReference type="InterPro" id="IPR017850">
    <property type="entry name" value="Alkaline_phosphatase_core_sf"/>
</dbReference>
<gene>
    <name evidence="6" type="primary">yidJ_1</name>
    <name evidence="6" type="ORF">FUAX_18980</name>
</gene>
<keyword evidence="3" id="KW-0378">Hydrolase</keyword>
<dbReference type="PROSITE" id="PS00149">
    <property type="entry name" value="SULFATASE_2"/>
    <property type="match status" value="1"/>
</dbReference>
<name>A0AAU9CKI4_9BACT</name>
<dbReference type="GO" id="GO:0046872">
    <property type="term" value="F:metal ion binding"/>
    <property type="evidence" value="ECO:0007669"/>
    <property type="project" value="UniProtKB-KW"/>
</dbReference>
<dbReference type="InterPro" id="IPR050738">
    <property type="entry name" value="Sulfatase"/>
</dbReference>
<dbReference type="Proteomes" id="UP001348817">
    <property type="component" value="Chromosome"/>
</dbReference>
<dbReference type="KEGG" id="fax:FUAX_18980"/>
<dbReference type="Gene3D" id="3.30.1120.10">
    <property type="match status" value="1"/>
</dbReference>
<dbReference type="InterPro" id="IPR024607">
    <property type="entry name" value="Sulfatase_CS"/>
</dbReference>
<dbReference type="PROSITE" id="PS51257">
    <property type="entry name" value="PROKAR_LIPOPROTEIN"/>
    <property type="match status" value="1"/>
</dbReference>
<dbReference type="CDD" id="cd16034">
    <property type="entry name" value="sulfatase_like"/>
    <property type="match status" value="1"/>
</dbReference>
<evidence type="ECO:0000256" key="1">
    <source>
        <dbReference type="ARBA" id="ARBA00008779"/>
    </source>
</evidence>
<dbReference type="AlphaFoldDB" id="A0AAU9CKI4"/>
<accession>A0AAU9CKI4</accession>
<dbReference type="EMBL" id="AP025314">
    <property type="protein sequence ID" value="BDD09466.1"/>
    <property type="molecule type" value="Genomic_DNA"/>
</dbReference>
<organism evidence="6 7">
    <name type="scientific">Fulvitalea axinellae</name>
    <dbReference type="NCBI Taxonomy" id="1182444"/>
    <lineage>
        <taxon>Bacteria</taxon>
        <taxon>Pseudomonadati</taxon>
        <taxon>Bacteroidota</taxon>
        <taxon>Cytophagia</taxon>
        <taxon>Cytophagales</taxon>
        <taxon>Persicobacteraceae</taxon>
        <taxon>Fulvitalea</taxon>
    </lineage>
</organism>
<dbReference type="PANTHER" id="PTHR42693:SF53">
    <property type="entry name" value="ENDO-4-O-SULFATASE"/>
    <property type="match status" value="1"/>
</dbReference>
<evidence type="ECO:0000313" key="7">
    <source>
        <dbReference type="Proteomes" id="UP001348817"/>
    </source>
</evidence>
<dbReference type="RefSeq" id="WP_338394665.1">
    <property type="nucleotide sequence ID" value="NZ_AP025314.1"/>
</dbReference>
<keyword evidence="7" id="KW-1185">Reference proteome</keyword>
<reference evidence="6 7" key="1">
    <citation type="submission" date="2021-12" db="EMBL/GenBank/DDBJ databases">
        <title>Genome sequencing of bacteria with rrn-lacking chromosome and rrn-plasmid.</title>
        <authorList>
            <person name="Anda M."/>
            <person name="Iwasaki W."/>
        </authorList>
    </citation>
    <scope>NUCLEOTIDE SEQUENCE [LARGE SCALE GENOMIC DNA]</scope>
    <source>
        <strain evidence="6 7">DSM 100852</strain>
    </source>
</reference>
<evidence type="ECO:0000256" key="4">
    <source>
        <dbReference type="ARBA" id="ARBA00022837"/>
    </source>
</evidence>
<dbReference type="InterPro" id="IPR000917">
    <property type="entry name" value="Sulfatase_N"/>
</dbReference>
<dbReference type="Gene3D" id="3.40.720.10">
    <property type="entry name" value="Alkaline Phosphatase, subunit A"/>
    <property type="match status" value="1"/>
</dbReference>
<keyword evidence="4" id="KW-0106">Calcium</keyword>
<dbReference type="PANTHER" id="PTHR42693">
    <property type="entry name" value="ARYLSULFATASE FAMILY MEMBER"/>
    <property type="match status" value="1"/>
</dbReference>
<protein>
    <submittedName>
        <fullName evidence="6">Sulfatase/phosphatase</fullName>
    </submittedName>
</protein>